<dbReference type="EMBL" id="VKGC01000004">
    <property type="protein sequence ID" value="TSA86029.1"/>
    <property type="molecule type" value="Genomic_DNA"/>
</dbReference>
<reference evidence="11 12" key="2">
    <citation type="submission" date="2019-07" db="EMBL/GenBank/DDBJ databases">
        <title>Helicobacter labacensis sp. nov., Helicobacter mehlei sp. nov. and Helicobacter vulpis sp. nov., isolated from gastric mucosa of red fox (Vulpis vulpis).</title>
        <authorList>
            <person name="Kusar D."/>
            <person name="Gruntar I."/>
            <person name="Pate M."/>
            <person name="Zajc U."/>
            <person name="Ocepek M."/>
        </authorList>
    </citation>
    <scope>NUCLEOTIDE SEQUENCE [LARGE SCALE GENOMIC DNA]</scope>
    <source>
        <strain evidence="11 12">L8b</strain>
    </source>
</reference>
<dbReference type="Proteomes" id="UP000319322">
    <property type="component" value="Unassembled WGS sequence"/>
</dbReference>
<comment type="function">
    <text evidence="1 9">This protein is a component of the acetyl coenzyme A carboxylase complex; first, biotin carboxylase catalyzes the carboxylation of the carrier protein and then the transcarboxylase transfers the carboxyl group to form malonyl-CoA.</text>
</comment>
<keyword evidence="12" id="KW-1185">Reference proteome</keyword>
<dbReference type="PANTHER" id="PTHR45266">
    <property type="entry name" value="OXALOACETATE DECARBOXYLASE ALPHA CHAIN"/>
    <property type="match status" value="1"/>
</dbReference>
<dbReference type="Pfam" id="PF00364">
    <property type="entry name" value="Biotin_lipoyl"/>
    <property type="match status" value="1"/>
</dbReference>
<evidence type="ECO:0000256" key="9">
    <source>
        <dbReference type="RuleBase" id="RU364072"/>
    </source>
</evidence>
<evidence type="ECO:0000256" key="6">
    <source>
        <dbReference type="ARBA" id="ARBA00023098"/>
    </source>
</evidence>
<gene>
    <name evidence="11" type="ORF">FNE76_02800</name>
</gene>
<dbReference type="GO" id="GO:0009317">
    <property type="term" value="C:acetyl-CoA carboxylase complex"/>
    <property type="evidence" value="ECO:0007669"/>
    <property type="project" value="InterPro"/>
</dbReference>
<evidence type="ECO:0000256" key="4">
    <source>
        <dbReference type="ARBA" id="ARBA00022516"/>
    </source>
</evidence>
<keyword evidence="8 9" id="KW-0092">Biotin</keyword>
<sequence>MHEVISPIPGTFYRKPNPDAAPFVEVGSEVHEDTIVCLVEVMKTFNEIKAGAKGKIKEIRAENEQFVNPGDVLFVVE</sequence>
<protein>
    <recommendedName>
        <fullName evidence="3 9">Biotin carboxyl carrier protein of acetyl-CoA carboxylase</fullName>
    </recommendedName>
</protein>
<comment type="caution">
    <text evidence="11">The sequence shown here is derived from an EMBL/GenBank/DDBJ whole genome shotgun (WGS) entry which is preliminary data.</text>
</comment>
<reference evidence="12" key="1">
    <citation type="submission" date="2019-07" db="EMBL/GenBank/DDBJ databases">
        <title>Helicobacter labacensis sp. nov., Helicobacter mehlei sp. nov. and Helicobacter vulpis sp. nov., isolated from gastric mucosa of red fox (Vulpis vulpis).</title>
        <authorList>
            <person name="Papic B."/>
        </authorList>
    </citation>
    <scope>NUCLEOTIDE SEQUENCE [LARGE SCALE GENOMIC DNA]</scope>
    <source>
        <strain evidence="12">L8b</strain>
    </source>
</reference>
<dbReference type="InterPro" id="IPR050709">
    <property type="entry name" value="Biotin_Carboxyl_Carrier/Decarb"/>
</dbReference>
<keyword evidence="7 9" id="KW-0275">Fatty acid biosynthesis</keyword>
<proteinExistence type="predicted"/>
<dbReference type="SUPFAM" id="SSF51230">
    <property type="entry name" value="Single hybrid motif"/>
    <property type="match status" value="1"/>
</dbReference>
<dbReference type="GO" id="GO:0003989">
    <property type="term" value="F:acetyl-CoA carboxylase activity"/>
    <property type="evidence" value="ECO:0007669"/>
    <property type="project" value="InterPro"/>
</dbReference>
<dbReference type="PRINTS" id="PR01071">
    <property type="entry name" value="ACOABIOTINCC"/>
</dbReference>
<dbReference type="InterPro" id="IPR001249">
    <property type="entry name" value="AcCoA_biotinCC"/>
</dbReference>
<comment type="pathway">
    <text evidence="2 9">Lipid metabolism; fatty acid biosynthesis.</text>
</comment>
<reference evidence="11 12" key="3">
    <citation type="submission" date="2019-07" db="EMBL/GenBank/DDBJ databases">
        <authorList>
            <person name="Papic B."/>
        </authorList>
    </citation>
    <scope>NUCLEOTIDE SEQUENCE [LARGE SCALE GENOMIC DNA]</scope>
    <source>
        <strain evidence="11 12">L8b</strain>
    </source>
</reference>
<feature type="domain" description="Lipoyl-binding" evidence="10">
    <location>
        <begin position="1"/>
        <end position="77"/>
    </location>
</feature>
<keyword evidence="4 9" id="KW-0444">Lipid biosynthesis</keyword>
<dbReference type="InterPro" id="IPR011053">
    <property type="entry name" value="Single_hybrid_motif"/>
</dbReference>
<evidence type="ECO:0000313" key="12">
    <source>
        <dbReference type="Proteomes" id="UP000319322"/>
    </source>
</evidence>
<evidence type="ECO:0000256" key="3">
    <source>
        <dbReference type="ARBA" id="ARBA00017562"/>
    </source>
</evidence>
<evidence type="ECO:0000256" key="5">
    <source>
        <dbReference type="ARBA" id="ARBA00022832"/>
    </source>
</evidence>
<dbReference type="RefSeq" id="WP_104752513.1">
    <property type="nucleotide sequence ID" value="NZ_QXQP01000001.1"/>
</dbReference>
<dbReference type="PROSITE" id="PS50968">
    <property type="entry name" value="BIOTINYL_LIPOYL"/>
    <property type="match status" value="1"/>
</dbReference>
<dbReference type="GO" id="GO:0006633">
    <property type="term" value="P:fatty acid biosynthetic process"/>
    <property type="evidence" value="ECO:0007669"/>
    <property type="project" value="UniProtKB-UniPathway"/>
</dbReference>
<dbReference type="PROSITE" id="PS00188">
    <property type="entry name" value="BIOTIN"/>
    <property type="match status" value="1"/>
</dbReference>
<evidence type="ECO:0000256" key="8">
    <source>
        <dbReference type="ARBA" id="ARBA00023267"/>
    </source>
</evidence>
<dbReference type="OrthoDB" id="9811735at2"/>
<accession>A0A553V0P1</accession>
<dbReference type="InterPro" id="IPR000089">
    <property type="entry name" value="Biotin_lipoyl"/>
</dbReference>
<evidence type="ECO:0000256" key="1">
    <source>
        <dbReference type="ARBA" id="ARBA00003761"/>
    </source>
</evidence>
<organism evidence="11 12">
    <name type="scientific">Helicobacter mehlei</name>
    <dbReference type="NCBI Taxonomy" id="2316080"/>
    <lineage>
        <taxon>Bacteria</taxon>
        <taxon>Pseudomonadati</taxon>
        <taxon>Campylobacterota</taxon>
        <taxon>Epsilonproteobacteria</taxon>
        <taxon>Campylobacterales</taxon>
        <taxon>Helicobacteraceae</taxon>
        <taxon>Helicobacter</taxon>
    </lineage>
</organism>
<dbReference type="AlphaFoldDB" id="A0A553V0P1"/>
<evidence type="ECO:0000256" key="2">
    <source>
        <dbReference type="ARBA" id="ARBA00005194"/>
    </source>
</evidence>
<evidence type="ECO:0000313" key="11">
    <source>
        <dbReference type="EMBL" id="TSA86029.1"/>
    </source>
</evidence>
<dbReference type="CDD" id="cd06850">
    <property type="entry name" value="biotinyl_domain"/>
    <property type="match status" value="1"/>
</dbReference>
<dbReference type="Gene3D" id="2.40.50.100">
    <property type="match status" value="1"/>
</dbReference>
<keyword evidence="5 9" id="KW-0276">Fatty acid metabolism</keyword>
<name>A0A553V0P1_9HELI</name>
<dbReference type="NCBIfam" id="NF005457">
    <property type="entry name" value="PRK07051.1"/>
    <property type="match status" value="1"/>
</dbReference>
<dbReference type="UniPathway" id="UPA00094"/>
<evidence type="ECO:0000256" key="7">
    <source>
        <dbReference type="ARBA" id="ARBA00023160"/>
    </source>
</evidence>
<dbReference type="InterPro" id="IPR001882">
    <property type="entry name" value="Biotin_BS"/>
</dbReference>
<keyword evidence="6 9" id="KW-0443">Lipid metabolism</keyword>
<evidence type="ECO:0000259" key="10">
    <source>
        <dbReference type="PROSITE" id="PS50968"/>
    </source>
</evidence>
<dbReference type="PANTHER" id="PTHR45266:SF3">
    <property type="entry name" value="OXALOACETATE DECARBOXYLASE ALPHA CHAIN"/>
    <property type="match status" value="1"/>
</dbReference>